<sequence length="234" mass="27187">MSKLAIFSILWWLTGNPITALLFFLFILYLLDRRFTRFFPSATRPLRRNRQILKLKDALKLNPHDTSNKRELARLLIEKKNYKDALPWLSEALTAIPDSAAIQAEKGLCLLKLNRRTEGEQMLLAALEVESLVLYGEPYLRLGEAFAAHDQKKALTYLEKFKDINTSSSEAWYRLGQIYRKLSRSDDARQAFEEAIEIYRILPKYKKRSERTWALHSSIRLALLPLGGSKKRDT</sequence>
<feature type="transmembrane region" description="Helical" evidence="2">
    <location>
        <begin position="6"/>
        <end position="31"/>
    </location>
</feature>
<feature type="repeat" description="TPR" evidence="1">
    <location>
        <begin position="169"/>
        <end position="202"/>
    </location>
</feature>
<evidence type="ECO:0000256" key="2">
    <source>
        <dbReference type="SAM" id="Phobius"/>
    </source>
</evidence>
<evidence type="ECO:0000313" key="3">
    <source>
        <dbReference type="EMBL" id="SDW75635.1"/>
    </source>
</evidence>
<dbReference type="RefSeq" id="WP_091738412.1">
    <property type="nucleotide sequence ID" value="NZ_FNNQ01000006.1"/>
</dbReference>
<protein>
    <submittedName>
        <fullName evidence="3">Tetratricopeptide repeat-containing protein</fullName>
    </submittedName>
</protein>
<proteinExistence type="predicted"/>
<keyword evidence="2" id="KW-1133">Transmembrane helix</keyword>
<dbReference type="Pfam" id="PF00515">
    <property type="entry name" value="TPR_1"/>
    <property type="match status" value="1"/>
</dbReference>
<dbReference type="SUPFAM" id="SSF48452">
    <property type="entry name" value="TPR-like"/>
    <property type="match status" value="1"/>
</dbReference>
<dbReference type="Proteomes" id="UP000198534">
    <property type="component" value="Unassembled WGS sequence"/>
</dbReference>
<keyword evidence="2" id="KW-0812">Transmembrane</keyword>
<keyword evidence="4" id="KW-1185">Reference proteome</keyword>
<dbReference type="Pfam" id="PF14559">
    <property type="entry name" value="TPR_19"/>
    <property type="match status" value="1"/>
</dbReference>
<dbReference type="PROSITE" id="PS50293">
    <property type="entry name" value="TPR_REGION"/>
    <property type="match status" value="1"/>
</dbReference>
<accession>A0A1H2W545</accession>
<keyword evidence="2" id="KW-0472">Membrane</keyword>
<reference evidence="3 4" key="1">
    <citation type="submission" date="2016-10" db="EMBL/GenBank/DDBJ databases">
        <authorList>
            <person name="de Groot N.N."/>
        </authorList>
    </citation>
    <scope>NUCLEOTIDE SEQUENCE [LARGE SCALE GENOMIC DNA]</scope>
    <source>
        <strain evidence="3 4">DSM 45610</strain>
    </source>
</reference>
<dbReference type="PANTHER" id="PTHR12558:SF13">
    <property type="entry name" value="CELL DIVISION CYCLE PROTEIN 27 HOMOLOG"/>
    <property type="match status" value="1"/>
</dbReference>
<dbReference type="PANTHER" id="PTHR12558">
    <property type="entry name" value="CELL DIVISION CYCLE 16,23,27"/>
    <property type="match status" value="1"/>
</dbReference>
<dbReference type="InterPro" id="IPR011990">
    <property type="entry name" value="TPR-like_helical_dom_sf"/>
</dbReference>
<evidence type="ECO:0000256" key="1">
    <source>
        <dbReference type="PROSITE-ProRule" id="PRU00339"/>
    </source>
</evidence>
<keyword evidence="1" id="KW-0802">TPR repeat</keyword>
<dbReference type="PROSITE" id="PS50005">
    <property type="entry name" value="TPR"/>
    <property type="match status" value="1"/>
</dbReference>
<dbReference type="Gene3D" id="1.25.40.10">
    <property type="entry name" value="Tetratricopeptide repeat domain"/>
    <property type="match status" value="1"/>
</dbReference>
<dbReference type="AlphaFoldDB" id="A0A1H2W545"/>
<gene>
    <name evidence="3" type="ORF">SAMN05444487_10619</name>
</gene>
<dbReference type="EMBL" id="FNNQ01000006">
    <property type="protein sequence ID" value="SDW75635.1"/>
    <property type="molecule type" value="Genomic_DNA"/>
</dbReference>
<dbReference type="SMART" id="SM00028">
    <property type="entry name" value="TPR"/>
    <property type="match status" value="3"/>
</dbReference>
<evidence type="ECO:0000313" key="4">
    <source>
        <dbReference type="Proteomes" id="UP000198534"/>
    </source>
</evidence>
<organism evidence="3 4">
    <name type="scientific">Marininema mesophilum</name>
    <dbReference type="NCBI Taxonomy" id="1048340"/>
    <lineage>
        <taxon>Bacteria</taxon>
        <taxon>Bacillati</taxon>
        <taxon>Bacillota</taxon>
        <taxon>Bacilli</taxon>
        <taxon>Bacillales</taxon>
        <taxon>Thermoactinomycetaceae</taxon>
        <taxon>Marininema</taxon>
    </lineage>
</organism>
<dbReference type="OrthoDB" id="2658060at2"/>
<dbReference type="InterPro" id="IPR019734">
    <property type="entry name" value="TPR_rpt"/>
</dbReference>
<dbReference type="STRING" id="1048340.SAMN05444487_10619"/>
<name>A0A1H2W545_9BACL</name>